<accession>A0ABS2GQ62</accession>
<sequence length="223" mass="25082">MLMTQADENSKKFCVVIVDGSPLFREALAQLLHEDVEFGNVAETGDKQLGMFYIDRLQPDLVMVDMHMKKGSAIDVLRYAKNLHRPAKVVMMTDRDDSEELMATVQLQAEGYLSKLIEVPELLSQIKRVCHGKVVVSNRLMGALTRAFREDTGEVDRDLNCLTSREKDVLKCLSIGMSNQQTGEYLSIQLGTVKVHVKHILKKMGFASRTQAALWARDRGVTI</sequence>
<evidence type="ECO:0000313" key="5">
    <source>
        <dbReference type="EMBL" id="MBM6927983.1"/>
    </source>
</evidence>
<evidence type="ECO:0000259" key="4">
    <source>
        <dbReference type="PROSITE" id="PS50110"/>
    </source>
</evidence>
<gene>
    <name evidence="5" type="ORF">H5985_01660</name>
</gene>
<name>A0ABS2GQ62_9BURK</name>
<dbReference type="InterPro" id="IPR051015">
    <property type="entry name" value="EvgA-like"/>
</dbReference>
<dbReference type="PROSITE" id="PS50043">
    <property type="entry name" value="HTH_LUXR_2"/>
    <property type="match status" value="1"/>
</dbReference>
<keyword evidence="6" id="KW-1185">Reference proteome</keyword>
<keyword evidence="1" id="KW-0238">DNA-binding</keyword>
<dbReference type="Pfam" id="PF00072">
    <property type="entry name" value="Response_reg"/>
    <property type="match status" value="1"/>
</dbReference>
<protein>
    <submittedName>
        <fullName evidence="5">Response regulator</fullName>
    </submittedName>
</protein>
<organism evidence="5 6">
    <name type="scientific">Parasutterella secunda</name>
    <dbReference type="NCBI Taxonomy" id="626947"/>
    <lineage>
        <taxon>Bacteria</taxon>
        <taxon>Pseudomonadati</taxon>
        <taxon>Pseudomonadota</taxon>
        <taxon>Betaproteobacteria</taxon>
        <taxon>Burkholderiales</taxon>
        <taxon>Sutterellaceae</taxon>
        <taxon>Parasutterella</taxon>
    </lineage>
</organism>
<dbReference type="InterPro" id="IPR001789">
    <property type="entry name" value="Sig_transdc_resp-reg_receiver"/>
</dbReference>
<proteinExistence type="predicted"/>
<dbReference type="SMART" id="SM00448">
    <property type="entry name" value="REC"/>
    <property type="match status" value="1"/>
</dbReference>
<feature type="modified residue" description="4-aspartylphosphate" evidence="2">
    <location>
        <position position="65"/>
    </location>
</feature>
<dbReference type="InterPro" id="IPR000792">
    <property type="entry name" value="Tscrpt_reg_LuxR_C"/>
</dbReference>
<evidence type="ECO:0000313" key="6">
    <source>
        <dbReference type="Proteomes" id="UP000777002"/>
    </source>
</evidence>
<dbReference type="PANTHER" id="PTHR45566:SF2">
    <property type="entry name" value="NARL SUBFAMILY"/>
    <property type="match status" value="1"/>
</dbReference>
<dbReference type="SUPFAM" id="SSF52172">
    <property type="entry name" value="CheY-like"/>
    <property type="match status" value="1"/>
</dbReference>
<evidence type="ECO:0000256" key="1">
    <source>
        <dbReference type="ARBA" id="ARBA00023125"/>
    </source>
</evidence>
<keyword evidence="2" id="KW-0597">Phosphoprotein</keyword>
<dbReference type="Gene3D" id="3.40.50.2300">
    <property type="match status" value="1"/>
</dbReference>
<dbReference type="PRINTS" id="PR00038">
    <property type="entry name" value="HTHLUXR"/>
</dbReference>
<dbReference type="InterPro" id="IPR011006">
    <property type="entry name" value="CheY-like_superfamily"/>
</dbReference>
<evidence type="ECO:0000259" key="3">
    <source>
        <dbReference type="PROSITE" id="PS50043"/>
    </source>
</evidence>
<dbReference type="SUPFAM" id="SSF46894">
    <property type="entry name" value="C-terminal effector domain of the bipartite response regulators"/>
    <property type="match status" value="1"/>
</dbReference>
<feature type="domain" description="Response regulatory" evidence="4">
    <location>
        <begin position="14"/>
        <end position="130"/>
    </location>
</feature>
<dbReference type="InterPro" id="IPR016032">
    <property type="entry name" value="Sig_transdc_resp-reg_C-effctor"/>
</dbReference>
<evidence type="ECO:0000256" key="2">
    <source>
        <dbReference type="PROSITE-ProRule" id="PRU00169"/>
    </source>
</evidence>
<dbReference type="Proteomes" id="UP000777002">
    <property type="component" value="Unassembled WGS sequence"/>
</dbReference>
<dbReference type="RefSeq" id="WP_205049585.1">
    <property type="nucleotide sequence ID" value="NZ_JACJKX010000002.1"/>
</dbReference>
<comment type="caution">
    <text evidence="5">The sequence shown here is derived from an EMBL/GenBank/DDBJ whole genome shotgun (WGS) entry which is preliminary data.</text>
</comment>
<dbReference type="CDD" id="cd06170">
    <property type="entry name" value="LuxR_C_like"/>
    <property type="match status" value="1"/>
</dbReference>
<dbReference type="Pfam" id="PF00196">
    <property type="entry name" value="GerE"/>
    <property type="match status" value="1"/>
</dbReference>
<dbReference type="EMBL" id="JACJKX010000002">
    <property type="protein sequence ID" value="MBM6927983.1"/>
    <property type="molecule type" value="Genomic_DNA"/>
</dbReference>
<reference evidence="5 6" key="1">
    <citation type="journal article" date="2021" name="Sci. Rep.">
        <title>The distribution of antibiotic resistance genes in chicken gut microbiota commensals.</title>
        <authorList>
            <person name="Juricova H."/>
            <person name="Matiasovicova J."/>
            <person name="Kubasova T."/>
            <person name="Cejkova D."/>
            <person name="Rychlik I."/>
        </authorList>
    </citation>
    <scope>NUCLEOTIDE SEQUENCE [LARGE SCALE GENOMIC DNA]</scope>
    <source>
        <strain evidence="5 6">An562</strain>
    </source>
</reference>
<dbReference type="PANTHER" id="PTHR45566">
    <property type="entry name" value="HTH-TYPE TRANSCRIPTIONAL REGULATOR YHJB-RELATED"/>
    <property type="match status" value="1"/>
</dbReference>
<dbReference type="SMART" id="SM00421">
    <property type="entry name" value="HTH_LUXR"/>
    <property type="match status" value="1"/>
</dbReference>
<feature type="domain" description="HTH luxR-type" evidence="3">
    <location>
        <begin position="155"/>
        <end position="220"/>
    </location>
</feature>
<dbReference type="PROSITE" id="PS50110">
    <property type="entry name" value="RESPONSE_REGULATORY"/>
    <property type="match status" value="1"/>
</dbReference>